<keyword evidence="4 7" id="KW-0805">Transcription regulation</keyword>
<dbReference type="GO" id="GO:0003700">
    <property type="term" value="F:DNA-binding transcription factor activity"/>
    <property type="evidence" value="ECO:0007669"/>
    <property type="project" value="UniProtKB-UniRule"/>
</dbReference>
<dbReference type="EMBL" id="CP116507">
    <property type="protein sequence ID" value="WCG23549.1"/>
    <property type="molecule type" value="Genomic_DNA"/>
</dbReference>
<dbReference type="InterPro" id="IPR001669">
    <property type="entry name" value="Arg_repress"/>
</dbReference>
<evidence type="ECO:0000313" key="10">
    <source>
        <dbReference type="EMBL" id="WCG23549.1"/>
    </source>
</evidence>
<dbReference type="GO" id="GO:0003677">
    <property type="term" value="F:DNA binding"/>
    <property type="evidence" value="ECO:0007669"/>
    <property type="project" value="UniProtKB-KW"/>
</dbReference>
<evidence type="ECO:0000256" key="6">
    <source>
        <dbReference type="ARBA" id="ARBA00023163"/>
    </source>
</evidence>
<protein>
    <recommendedName>
        <fullName evidence="7">Arginine repressor</fullName>
    </recommendedName>
</protein>
<dbReference type="PANTHER" id="PTHR34471">
    <property type="entry name" value="ARGININE REPRESSOR"/>
    <property type="match status" value="1"/>
</dbReference>
<keyword evidence="7" id="KW-0055">Arginine biosynthesis</keyword>
<keyword evidence="7" id="KW-0028">Amino-acid biosynthesis</keyword>
<evidence type="ECO:0000313" key="11">
    <source>
        <dbReference type="Proteomes" id="UP001179600"/>
    </source>
</evidence>
<organism evidence="10 11">
    <name type="scientific">Vagococcus lutrae</name>
    <dbReference type="NCBI Taxonomy" id="81947"/>
    <lineage>
        <taxon>Bacteria</taxon>
        <taxon>Bacillati</taxon>
        <taxon>Bacillota</taxon>
        <taxon>Bacilli</taxon>
        <taxon>Lactobacillales</taxon>
        <taxon>Enterococcaceae</taxon>
        <taxon>Vagococcus</taxon>
    </lineage>
</organism>
<dbReference type="Pfam" id="PF02863">
    <property type="entry name" value="Arg_repressor_C"/>
    <property type="match status" value="1"/>
</dbReference>
<evidence type="ECO:0000259" key="9">
    <source>
        <dbReference type="Pfam" id="PF02863"/>
    </source>
</evidence>
<dbReference type="AlphaFoldDB" id="A0AAE9XQA1"/>
<keyword evidence="5 7" id="KW-0238">DNA-binding</keyword>
<dbReference type="InterPro" id="IPR036388">
    <property type="entry name" value="WH-like_DNA-bd_sf"/>
</dbReference>
<evidence type="ECO:0000256" key="5">
    <source>
        <dbReference type="ARBA" id="ARBA00023125"/>
    </source>
</evidence>
<comment type="pathway">
    <text evidence="7">Amino-acid biosynthesis; L-arginine biosynthesis [regulation].</text>
</comment>
<dbReference type="RefSeq" id="WP_126762604.1">
    <property type="nucleotide sequence ID" value="NZ_BKBT01000009.1"/>
</dbReference>
<dbReference type="InterPro" id="IPR036390">
    <property type="entry name" value="WH_DNA-bd_sf"/>
</dbReference>
<dbReference type="SUPFAM" id="SSF46785">
    <property type="entry name" value="Winged helix' DNA-binding domain"/>
    <property type="match status" value="1"/>
</dbReference>
<dbReference type="Pfam" id="PF01316">
    <property type="entry name" value="Arg_repressor"/>
    <property type="match status" value="1"/>
</dbReference>
<dbReference type="Proteomes" id="UP001179600">
    <property type="component" value="Chromosome"/>
</dbReference>
<evidence type="ECO:0000259" key="8">
    <source>
        <dbReference type="Pfam" id="PF01316"/>
    </source>
</evidence>
<dbReference type="InterPro" id="IPR020900">
    <property type="entry name" value="Arg_repress_DNA-bd"/>
</dbReference>
<sequence>MKKRTRQTLIADILKRETIGNQSELVEALRDKGIEVTQATISRDIKEMKLIKTKSKKGTFHYRLPETSPSYIPEELGRLLSGSLVHVSYQRDKVLLKTTPGSATAIARIIEEEYLDYLFTVMTDDDKVLLFCLDKKEAYQLYQSFSTYVTK</sequence>
<gene>
    <name evidence="7" type="primary">argR</name>
    <name evidence="10" type="ORF">PML95_04815</name>
</gene>
<proteinExistence type="inferred from homology"/>
<dbReference type="GO" id="GO:1900079">
    <property type="term" value="P:regulation of arginine biosynthetic process"/>
    <property type="evidence" value="ECO:0007669"/>
    <property type="project" value="UniProtKB-UniRule"/>
</dbReference>
<dbReference type="Gene3D" id="3.30.1360.40">
    <property type="match status" value="1"/>
</dbReference>
<accession>A0AAE9XQA1</accession>
<dbReference type="PRINTS" id="PR01467">
    <property type="entry name" value="ARGREPRESSOR"/>
</dbReference>
<dbReference type="HAMAP" id="MF_00173">
    <property type="entry name" value="Arg_repressor"/>
    <property type="match status" value="1"/>
</dbReference>
<comment type="similarity">
    <text evidence="2 7">Belongs to the ArgR family.</text>
</comment>
<evidence type="ECO:0000256" key="4">
    <source>
        <dbReference type="ARBA" id="ARBA00023015"/>
    </source>
</evidence>
<feature type="domain" description="Arginine repressor DNA-binding" evidence="8">
    <location>
        <begin position="1"/>
        <end position="67"/>
    </location>
</feature>
<dbReference type="PANTHER" id="PTHR34471:SF1">
    <property type="entry name" value="ARGININE REPRESSOR"/>
    <property type="match status" value="1"/>
</dbReference>
<comment type="subcellular location">
    <subcellularLocation>
        <location evidence="1 7">Cytoplasm</location>
    </subcellularLocation>
</comment>
<dbReference type="GO" id="GO:0034618">
    <property type="term" value="F:arginine binding"/>
    <property type="evidence" value="ECO:0007669"/>
    <property type="project" value="InterPro"/>
</dbReference>
<comment type="function">
    <text evidence="7">Regulates arginine biosynthesis genes.</text>
</comment>
<keyword evidence="6 7" id="KW-0804">Transcription</keyword>
<keyword evidence="3 7" id="KW-0963">Cytoplasm</keyword>
<dbReference type="GO" id="GO:0051259">
    <property type="term" value="P:protein complex oligomerization"/>
    <property type="evidence" value="ECO:0007669"/>
    <property type="project" value="InterPro"/>
</dbReference>
<evidence type="ECO:0000256" key="1">
    <source>
        <dbReference type="ARBA" id="ARBA00004496"/>
    </source>
</evidence>
<feature type="domain" description="Arginine repressor C-terminal" evidence="9">
    <location>
        <begin position="82"/>
        <end position="145"/>
    </location>
</feature>
<keyword evidence="7" id="KW-0678">Repressor</keyword>
<dbReference type="SUPFAM" id="SSF55252">
    <property type="entry name" value="C-terminal domain of arginine repressor"/>
    <property type="match status" value="1"/>
</dbReference>
<reference evidence="10" key="1">
    <citation type="submission" date="2023-01" db="EMBL/GenBank/DDBJ databases">
        <title>Oxazolidinone resistance genes in florfenicol resistant enterococci from beef cattle and veal calves at slaughter.</title>
        <authorList>
            <person name="Biggel M."/>
        </authorList>
    </citation>
    <scope>NUCLEOTIDE SEQUENCE</scope>
    <source>
        <strain evidence="10">K204-1</strain>
    </source>
</reference>
<dbReference type="InterPro" id="IPR036251">
    <property type="entry name" value="Arg_repress_C_sf"/>
</dbReference>
<evidence type="ECO:0000256" key="7">
    <source>
        <dbReference type="HAMAP-Rule" id="MF_00173"/>
    </source>
</evidence>
<dbReference type="InterPro" id="IPR020899">
    <property type="entry name" value="Arg_repress_C"/>
</dbReference>
<dbReference type="GO" id="GO:0005737">
    <property type="term" value="C:cytoplasm"/>
    <property type="evidence" value="ECO:0007669"/>
    <property type="project" value="UniProtKB-SubCell"/>
</dbReference>
<name>A0AAE9XQA1_9ENTE</name>
<dbReference type="GeneID" id="72384906"/>
<evidence type="ECO:0000256" key="2">
    <source>
        <dbReference type="ARBA" id="ARBA00008316"/>
    </source>
</evidence>
<dbReference type="Gene3D" id="1.10.10.10">
    <property type="entry name" value="Winged helix-like DNA-binding domain superfamily/Winged helix DNA-binding domain"/>
    <property type="match status" value="1"/>
</dbReference>
<evidence type="ECO:0000256" key="3">
    <source>
        <dbReference type="ARBA" id="ARBA00022490"/>
    </source>
</evidence>
<dbReference type="GO" id="GO:0006526">
    <property type="term" value="P:L-arginine biosynthetic process"/>
    <property type="evidence" value="ECO:0007669"/>
    <property type="project" value="UniProtKB-KW"/>
</dbReference>